<feature type="compositionally biased region" description="Low complexity" evidence="7">
    <location>
        <begin position="8"/>
        <end position="22"/>
    </location>
</feature>
<feature type="region of interest" description="Disordered" evidence="7">
    <location>
        <begin position="169"/>
        <end position="277"/>
    </location>
</feature>
<keyword evidence="10" id="KW-1185">Reference proteome</keyword>
<reference evidence="11" key="1">
    <citation type="submission" date="2025-08" db="UniProtKB">
        <authorList>
            <consortium name="RefSeq"/>
        </authorList>
    </citation>
    <scope>IDENTIFICATION</scope>
</reference>
<evidence type="ECO:0000313" key="10">
    <source>
        <dbReference type="Proteomes" id="UP000504607"/>
    </source>
</evidence>
<evidence type="ECO:0000259" key="9">
    <source>
        <dbReference type="PROSITE" id="PS50217"/>
    </source>
</evidence>
<keyword evidence="3" id="KW-0805">Transcription regulation</keyword>
<dbReference type="CDD" id="cd14702">
    <property type="entry name" value="bZIP_plant_GBF1"/>
    <property type="match status" value="1"/>
</dbReference>
<evidence type="ECO:0000256" key="4">
    <source>
        <dbReference type="ARBA" id="ARBA00023125"/>
    </source>
</evidence>
<dbReference type="InterPro" id="IPR046347">
    <property type="entry name" value="bZIP_sf"/>
</dbReference>
<dbReference type="InParanoid" id="A0A6J0PQM9"/>
<evidence type="ECO:0000256" key="8">
    <source>
        <dbReference type="SAM" id="Phobius"/>
    </source>
</evidence>
<proteinExistence type="inferred from homology"/>
<feature type="domain" description="BZIP" evidence="9">
    <location>
        <begin position="354"/>
        <end position="417"/>
    </location>
</feature>
<feature type="region of interest" description="Disordered" evidence="7">
    <location>
        <begin position="1"/>
        <end position="25"/>
    </location>
</feature>
<keyword evidence="8" id="KW-0812">Transmembrane</keyword>
<dbReference type="PROSITE" id="PS00036">
    <property type="entry name" value="BZIP_BASIC"/>
    <property type="match status" value="1"/>
</dbReference>
<feature type="compositionally biased region" description="Low complexity" evidence="7">
    <location>
        <begin position="223"/>
        <end position="235"/>
    </location>
</feature>
<feature type="region of interest" description="Disordered" evidence="7">
    <location>
        <begin position="420"/>
        <end position="442"/>
    </location>
</feature>
<dbReference type="GO" id="GO:0043565">
    <property type="term" value="F:sequence-specific DNA binding"/>
    <property type="evidence" value="ECO:0007669"/>
    <property type="project" value="InterPro"/>
</dbReference>
<dbReference type="PANTHER" id="PTHR45967">
    <property type="entry name" value="G-BOX-BINDING FACTOR 3-RELATED"/>
    <property type="match status" value="1"/>
</dbReference>
<evidence type="ECO:0000256" key="6">
    <source>
        <dbReference type="ARBA" id="ARBA00023242"/>
    </source>
</evidence>
<dbReference type="Pfam" id="PF00170">
    <property type="entry name" value="bZIP_1"/>
    <property type="match status" value="1"/>
</dbReference>
<evidence type="ECO:0000256" key="2">
    <source>
        <dbReference type="ARBA" id="ARBA00007163"/>
    </source>
</evidence>
<feature type="compositionally biased region" description="Basic and acidic residues" evidence="7">
    <location>
        <begin position="420"/>
        <end position="433"/>
    </location>
</feature>
<dbReference type="GeneID" id="105056397"/>
<comment type="subcellular location">
    <subcellularLocation>
        <location evidence="1">Nucleus</location>
    </subcellularLocation>
</comment>
<dbReference type="FunCoup" id="A0A6J0PQM9">
    <property type="interactions" value="118"/>
</dbReference>
<feature type="compositionally biased region" description="Basic and acidic residues" evidence="7">
    <location>
        <begin position="175"/>
        <end position="187"/>
    </location>
</feature>
<sequence>MGSGEVNTPTKTQKPTFTQEQPPSSPAMVYPDWASFQFLLTYRHIIMLLEQVLCLLRGFSILMWHRVHKGAHICGVHRYLLLLLFAIIFIIYNLVLGGCCNDACLSLQRTGFSSKKKGQIISPYRTPPFVSMYPHGGIYPHPSIPPGSYQYSPYPMPSTNGIAEASVAGASGTETDGKLHGGKERSPLKKSSGSLGSLNMLTGKVNKTGKASSGSANGVFSQSGESGSEGSSEGSDANSQNGSRLKHGSEHGSGDEEAQKGRTGQTTSNEVTQTLSTPIVLNPTVPFVTIPPGGLVGPTTTLNIGMDYWGGSASVSAVRGKVPSAPSTAPFVPSRLAGSRDKVPPDPSIQDERELKRQKRKQSNRESARRSRLRKQAECEELANRVVTQKEENNSLKEELKRMRGECDKLTSENATLAEKLGKHLGDESRSDEQVDSVNGDG</sequence>
<evidence type="ECO:0000256" key="1">
    <source>
        <dbReference type="ARBA" id="ARBA00004123"/>
    </source>
</evidence>
<dbReference type="AlphaFoldDB" id="A0A6J0PQM9"/>
<feature type="compositionally biased region" description="Basic and acidic residues" evidence="7">
    <location>
        <begin position="338"/>
        <end position="355"/>
    </location>
</feature>
<dbReference type="SMART" id="SM00338">
    <property type="entry name" value="BRLZ"/>
    <property type="match status" value="1"/>
</dbReference>
<dbReference type="PANTHER" id="PTHR45967:SF38">
    <property type="entry name" value="G-BOX-BINDING FACTOR 2"/>
    <property type="match status" value="1"/>
</dbReference>
<feature type="compositionally biased region" description="Polar residues" evidence="7">
    <location>
        <begin position="262"/>
        <end position="277"/>
    </location>
</feature>
<dbReference type="GO" id="GO:0005634">
    <property type="term" value="C:nucleus"/>
    <property type="evidence" value="ECO:0007669"/>
    <property type="project" value="UniProtKB-SubCell"/>
</dbReference>
<dbReference type="InterPro" id="IPR044827">
    <property type="entry name" value="GBF-like"/>
</dbReference>
<evidence type="ECO:0000256" key="7">
    <source>
        <dbReference type="SAM" id="MobiDB-lite"/>
    </source>
</evidence>
<keyword evidence="8" id="KW-1133">Transmembrane helix</keyword>
<feature type="region of interest" description="Disordered" evidence="7">
    <location>
        <begin position="319"/>
        <end position="376"/>
    </location>
</feature>
<accession>A0A6J0PQM9</accession>
<dbReference type="Gene3D" id="1.20.5.170">
    <property type="match status" value="1"/>
</dbReference>
<protein>
    <submittedName>
        <fullName evidence="11">BZIP transcription factor 16 isoform X1</fullName>
    </submittedName>
</protein>
<dbReference type="InterPro" id="IPR045314">
    <property type="entry name" value="bZIP_plant_GBF1"/>
</dbReference>
<dbReference type="PROSITE" id="PS50217">
    <property type="entry name" value="BZIP"/>
    <property type="match status" value="1"/>
</dbReference>
<dbReference type="InterPro" id="IPR004827">
    <property type="entry name" value="bZIP"/>
</dbReference>
<feature type="compositionally biased region" description="Basic and acidic residues" evidence="7">
    <location>
        <begin position="247"/>
        <end position="260"/>
    </location>
</feature>
<comment type="similarity">
    <text evidence="2">Belongs to the bZIP family.</text>
</comment>
<keyword evidence="4" id="KW-0238">DNA-binding</keyword>
<gene>
    <name evidence="11" type="primary">LOC105056397</name>
</gene>
<evidence type="ECO:0000256" key="5">
    <source>
        <dbReference type="ARBA" id="ARBA00023163"/>
    </source>
</evidence>
<dbReference type="RefSeq" id="XP_019710104.1">
    <property type="nucleotide sequence ID" value="XM_019854545.2"/>
</dbReference>
<dbReference type="Proteomes" id="UP000504607">
    <property type="component" value="Chromosome 13"/>
</dbReference>
<evidence type="ECO:0000256" key="3">
    <source>
        <dbReference type="ARBA" id="ARBA00023015"/>
    </source>
</evidence>
<keyword evidence="5" id="KW-0804">Transcription</keyword>
<dbReference type="OrthoDB" id="1642657at2759"/>
<dbReference type="RefSeq" id="XP_073103493.1">
    <property type="nucleotide sequence ID" value="XM_073247392.1"/>
</dbReference>
<keyword evidence="6" id="KW-0539">Nucleus</keyword>
<dbReference type="GO" id="GO:0003700">
    <property type="term" value="F:DNA-binding transcription factor activity"/>
    <property type="evidence" value="ECO:0007669"/>
    <property type="project" value="InterPro"/>
</dbReference>
<feature type="compositionally biased region" description="Polar residues" evidence="7">
    <location>
        <begin position="209"/>
        <end position="222"/>
    </location>
</feature>
<feature type="transmembrane region" description="Helical" evidence="8">
    <location>
        <begin position="76"/>
        <end position="95"/>
    </location>
</feature>
<dbReference type="SUPFAM" id="SSF57959">
    <property type="entry name" value="Leucine zipper domain"/>
    <property type="match status" value="1"/>
</dbReference>
<evidence type="ECO:0000313" key="11">
    <source>
        <dbReference type="RefSeq" id="XP_019710104.1"/>
    </source>
</evidence>
<keyword evidence="8" id="KW-0472">Membrane</keyword>
<organism evidence="10 11">
    <name type="scientific">Elaeis guineensis var. tenera</name>
    <name type="common">Oil palm</name>
    <dbReference type="NCBI Taxonomy" id="51953"/>
    <lineage>
        <taxon>Eukaryota</taxon>
        <taxon>Viridiplantae</taxon>
        <taxon>Streptophyta</taxon>
        <taxon>Embryophyta</taxon>
        <taxon>Tracheophyta</taxon>
        <taxon>Spermatophyta</taxon>
        <taxon>Magnoliopsida</taxon>
        <taxon>Liliopsida</taxon>
        <taxon>Arecaceae</taxon>
        <taxon>Arecoideae</taxon>
        <taxon>Cocoseae</taxon>
        <taxon>Elaeidinae</taxon>
        <taxon>Elaeis</taxon>
    </lineage>
</organism>
<feature type="transmembrane region" description="Helical" evidence="8">
    <location>
        <begin position="45"/>
        <end position="64"/>
    </location>
</feature>
<name>A0A6J0PQM9_ELAGV</name>
<feature type="compositionally biased region" description="Low complexity" evidence="7">
    <location>
        <begin position="189"/>
        <end position="198"/>
    </location>
</feature>
<dbReference type="Pfam" id="PF16596">
    <property type="entry name" value="MFMR_assoc"/>
    <property type="match status" value="1"/>
</dbReference>